<dbReference type="EMBL" id="OZ034834">
    <property type="protein sequence ID" value="CAL1675746.1"/>
    <property type="molecule type" value="Genomic_DNA"/>
</dbReference>
<evidence type="ECO:0000313" key="4">
    <source>
        <dbReference type="Proteomes" id="UP001497644"/>
    </source>
</evidence>
<dbReference type="AlphaFoldDB" id="A0AAV2N7S8"/>
<keyword evidence="1" id="KW-1133">Transmembrane helix</keyword>
<keyword evidence="1" id="KW-0812">Transmembrane</keyword>
<organism evidence="3 4">
    <name type="scientific">Lasius platythorax</name>
    <dbReference type="NCBI Taxonomy" id="488582"/>
    <lineage>
        <taxon>Eukaryota</taxon>
        <taxon>Metazoa</taxon>
        <taxon>Ecdysozoa</taxon>
        <taxon>Arthropoda</taxon>
        <taxon>Hexapoda</taxon>
        <taxon>Insecta</taxon>
        <taxon>Pterygota</taxon>
        <taxon>Neoptera</taxon>
        <taxon>Endopterygota</taxon>
        <taxon>Hymenoptera</taxon>
        <taxon>Apocrita</taxon>
        <taxon>Aculeata</taxon>
        <taxon>Formicoidea</taxon>
        <taxon>Formicidae</taxon>
        <taxon>Formicinae</taxon>
        <taxon>Lasius</taxon>
        <taxon>Lasius</taxon>
    </lineage>
</organism>
<feature type="transmembrane region" description="Helical" evidence="1">
    <location>
        <begin position="265"/>
        <end position="286"/>
    </location>
</feature>
<evidence type="ECO:0000256" key="2">
    <source>
        <dbReference type="SAM" id="SignalP"/>
    </source>
</evidence>
<accession>A0AAV2N7S8</accession>
<name>A0AAV2N7S8_9HYME</name>
<keyword evidence="4" id="KW-1185">Reference proteome</keyword>
<evidence type="ECO:0000313" key="3">
    <source>
        <dbReference type="EMBL" id="CAL1675746.1"/>
    </source>
</evidence>
<dbReference type="Proteomes" id="UP001497644">
    <property type="component" value="Chromosome 11"/>
</dbReference>
<sequence>MFARNVTFCTLCSIILFLDVNVAEWVDMPQFSDENKIYRIPSVQFYDQFYKFRRGDINSFPDDQRNSSQTYDNYPIKAVYPMDDKKIEIKKINSVIMSTTLSNLLPEQIAENFTEISKHRAATRTDISVTENKLSNRYNTISPTKDTMGFTTLTTQSSPITTTHKPEVTQDKYYNYTLKRDDGIFQYLPIDILKNVHRTLKSQPGSFEGKLHFLKMFEKTLMSEIESRLTATMSPSRKVRGADYHGHGYDGHDDHSIGFPSIEGALLAISFLTFAVYLVRLVMLLFRNMSSTMTTTTEAGAIFLGKRKRSTDLDEDAARILNNMNSFVSDF</sequence>
<reference evidence="3" key="1">
    <citation type="submission" date="2024-04" db="EMBL/GenBank/DDBJ databases">
        <authorList>
            <consortium name="Molecular Ecology Group"/>
        </authorList>
    </citation>
    <scope>NUCLEOTIDE SEQUENCE</scope>
</reference>
<proteinExistence type="predicted"/>
<feature type="signal peptide" evidence="2">
    <location>
        <begin position="1"/>
        <end position="23"/>
    </location>
</feature>
<gene>
    <name evidence="3" type="ORF">LPLAT_LOCUS2059</name>
</gene>
<feature type="chain" id="PRO_5043875575" evidence="2">
    <location>
        <begin position="24"/>
        <end position="331"/>
    </location>
</feature>
<keyword evidence="1" id="KW-0472">Membrane</keyword>
<evidence type="ECO:0000256" key="1">
    <source>
        <dbReference type="SAM" id="Phobius"/>
    </source>
</evidence>
<keyword evidence="2" id="KW-0732">Signal</keyword>
<protein>
    <submittedName>
        <fullName evidence="3">Uncharacterized protein</fullName>
    </submittedName>
</protein>